<dbReference type="CDD" id="cd11386">
    <property type="entry name" value="MCP_signal"/>
    <property type="match status" value="1"/>
</dbReference>
<dbReference type="PANTHER" id="PTHR32089:SF112">
    <property type="entry name" value="LYSOZYME-LIKE PROTEIN-RELATED"/>
    <property type="match status" value="1"/>
</dbReference>
<feature type="coiled-coil region" evidence="3">
    <location>
        <begin position="306"/>
        <end position="333"/>
    </location>
</feature>
<keyword evidence="4" id="KW-0812">Transmembrane</keyword>
<evidence type="ECO:0000256" key="2">
    <source>
        <dbReference type="PROSITE-ProRule" id="PRU00284"/>
    </source>
</evidence>
<keyword evidence="7" id="KW-1185">Reference proteome</keyword>
<dbReference type="PANTHER" id="PTHR32089">
    <property type="entry name" value="METHYL-ACCEPTING CHEMOTAXIS PROTEIN MCPB"/>
    <property type="match status" value="1"/>
</dbReference>
<dbReference type="PROSITE" id="PS50111">
    <property type="entry name" value="CHEMOTAXIS_TRANSDUC_2"/>
    <property type="match status" value="1"/>
</dbReference>
<feature type="domain" description="Methyl-accepting transducer" evidence="5">
    <location>
        <begin position="235"/>
        <end position="471"/>
    </location>
</feature>
<dbReference type="Proteomes" id="UP001053296">
    <property type="component" value="Chromosome"/>
</dbReference>
<organism evidence="6 7">
    <name type="scientific">Pseudodesulfovibrio sediminis</name>
    <dbReference type="NCBI Taxonomy" id="2810563"/>
    <lineage>
        <taxon>Bacteria</taxon>
        <taxon>Pseudomonadati</taxon>
        <taxon>Thermodesulfobacteriota</taxon>
        <taxon>Desulfovibrionia</taxon>
        <taxon>Desulfovibrionales</taxon>
        <taxon>Desulfovibrionaceae</taxon>
    </lineage>
</organism>
<keyword evidence="4" id="KW-1133">Transmembrane helix</keyword>
<dbReference type="InterPro" id="IPR013656">
    <property type="entry name" value="PAS_4"/>
</dbReference>
<dbReference type="InterPro" id="IPR024096">
    <property type="entry name" value="NO_sig/Golgi_transp_ligand-bd"/>
</dbReference>
<dbReference type="Pfam" id="PF00015">
    <property type="entry name" value="MCPsignal"/>
    <property type="match status" value="1"/>
</dbReference>
<sequence>MVVRPLSTLIALGLFLCCIFAGATYVGGWLAYSIGAGCTLGATLIVGVLFRKELRQIADILASLTQGESREISDAMIAGKIGEGLTSCRIAVGEMAAQVFFFKAAVHELGTPVMICNEKGVVVLATKSMLELLQKTEGQVVGKSVSEALYNKTGTSLTERALRNRRGLVDARDLVLWDGRSLAVELAISIFKDASGKVIGAATSVIDMTERVERQKLVEQQSAQMISAGERLSKLAEHVASATELLSASADDQAQGAQKQSAQTASVATAMEEMTETVLEVAQNATATRKAADEAHESAAEGVDMVNKAVAAINQVAESARQLEHEVKELDSQADAIGQIISVINDIADQTNLLALNAAIEAARAGEAGRGFAVVADEVRKLAEKTMDATKDVEKAISMIQSSSRYATTSMQATARQVDESTELSNQAGEALQHIMSSIKDMVSRVGDIATASGEQSVAAEEVMHNVEEIASIAGDADEAAGQAASATRDMAELAKDLLTVSKEFLDHDGDIEEHASDTKMKGVLLKYAQEYVKDTYDSAVYQAMQEGLGNPVFLPTDSYPDQYLMRIAELTSRAAGVSVRDFFLDLGRFTVVKFKGMYPRYFKEESLKSFYLRMNDVHAHLTKDQPGIKPPNFTYEDKGDELFMNYRSKRGLFDYFEGILLGAAEAKGERVSVKIKPFDAESARAEIVFHGKIV</sequence>
<evidence type="ECO:0000256" key="1">
    <source>
        <dbReference type="ARBA" id="ARBA00023224"/>
    </source>
</evidence>
<keyword evidence="1 2" id="KW-0807">Transducer</keyword>
<dbReference type="EMBL" id="AP024485">
    <property type="protein sequence ID" value="BCS86972.1"/>
    <property type="molecule type" value="Genomic_DNA"/>
</dbReference>
<name>A0ABN6ELS6_9BACT</name>
<dbReference type="InterPro" id="IPR035965">
    <property type="entry name" value="PAS-like_dom_sf"/>
</dbReference>
<dbReference type="NCBIfam" id="TIGR00229">
    <property type="entry name" value="sensory_box"/>
    <property type="match status" value="1"/>
</dbReference>
<evidence type="ECO:0000256" key="3">
    <source>
        <dbReference type="SAM" id="Coils"/>
    </source>
</evidence>
<proteinExistence type="predicted"/>
<dbReference type="SUPFAM" id="SSF55785">
    <property type="entry name" value="PYP-like sensor domain (PAS domain)"/>
    <property type="match status" value="1"/>
</dbReference>
<dbReference type="RefSeq" id="WP_229592731.1">
    <property type="nucleotide sequence ID" value="NZ_AP024485.1"/>
</dbReference>
<keyword evidence="4" id="KW-0472">Membrane</keyword>
<dbReference type="InterPro" id="IPR011644">
    <property type="entry name" value="Heme_NO-bd"/>
</dbReference>
<dbReference type="Gene3D" id="3.90.1520.10">
    <property type="entry name" value="H-NOX domain"/>
    <property type="match status" value="1"/>
</dbReference>
<evidence type="ECO:0000259" key="5">
    <source>
        <dbReference type="PROSITE" id="PS50111"/>
    </source>
</evidence>
<dbReference type="SUPFAM" id="SSF58104">
    <property type="entry name" value="Methyl-accepting chemotaxis protein (MCP) signaling domain"/>
    <property type="match status" value="1"/>
</dbReference>
<evidence type="ECO:0000313" key="7">
    <source>
        <dbReference type="Proteomes" id="UP001053296"/>
    </source>
</evidence>
<keyword evidence="3" id="KW-0175">Coiled coil</keyword>
<reference evidence="6" key="1">
    <citation type="journal article" date="2022" name="Arch. Microbiol.">
        <title>Pseudodesulfovibrio sediminis sp. nov., a mesophilic and neutrophilic sulfate-reducing bacterium isolated from sediment of a brackish lake.</title>
        <authorList>
            <person name="Takahashi A."/>
            <person name="Kojima H."/>
            <person name="Watanabe M."/>
            <person name="Fukui M."/>
        </authorList>
    </citation>
    <scope>NUCLEOTIDE SEQUENCE</scope>
    <source>
        <strain evidence="6">SF6</strain>
    </source>
</reference>
<dbReference type="Pfam" id="PF08448">
    <property type="entry name" value="PAS_4"/>
    <property type="match status" value="1"/>
</dbReference>
<dbReference type="InterPro" id="IPR004089">
    <property type="entry name" value="MCPsignal_dom"/>
</dbReference>
<dbReference type="InterPro" id="IPR000014">
    <property type="entry name" value="PAS"/>
</dbReference>
<dbReference type="SUPFAM" id="SSF111126">
    <property type="entry name" value="Ligand-binding domain in the NO signalling and Golgi transport"/>
    <property type="match status" value="1"/>
</dbReference>
<dbReference type="Gene3D" id="1.10.287.950">
    <property type="entry name" value="Methyl-accepting chemotaxis protein"/>
    <property type="match status" value="1"/>
</dbReference>
<feature type="transmembrane region" description="Helical" evidence="4">
    <location>
        <begin position="31"/>
        <end position="50"/>
    </location>
</feature>
<gene>
    <name evidence="6" type="ORF">PSDVSF_02140</name>
</gene>
<evidence type="ECO:0000313" key="6">
    <source>
        <dbReference type="EMBL" id="BCS86972.1"/>
    </source>
</evidence>
<dbReference type="InterPro" id="IPR038158">
    <property type="entry name" value="H-NOX_domain_sf"/>
</dbReference>
<dbReference type="SMART" id="SM00283">
    <property type="entry name" value="MA"/>
    <property type="match status" value="1"/>
</dbReference>
<dbReference type="Pfam" id="PF07700">
    <property type="entry name" value="HNOB"/>
    <property type="match status" value="1"/>
</dbReference>
<protein>
    <recommendedName>
        <fullName evidence="5">Methyl-accepting transducer domain-containing protein</fullName>
    </recommendedName>
</protein>
<evidence type="ECO:0000256" key="4">
    <source>
        <dbReference type="SAM" id="Phobius"/>
    </source>
</evidence>
<accession>A0ABN6ELS6</accession>
<dbReference type="Gene3D" id="3.30.450.20">
    <property type="entry name" value="PAS domain"/>
    <property type="match status" value="1"/>
</dbReference>